<sequence>MTGVTFQINNKDNIEIVNDTDPMMNVVYSGNQSNLSIQRTWPAWPEPPTVFIRPAAESWCGGFTIYQRRNNQLLVYCKGNFDWVMCCSPTSWNPGGVRTFGLETFKGDGSLLFSTNNRFARITTIVPIPGPVVNNSGSIIQGVAPLAGWQQMPWINVSQATLTRAIVAGGGDLSYQESYLIKVNAARTELRMTIGDTINPSANQLQGKTAYFPMGFIAGN</sequence>
<proteinExistence type="predicted"/>
<dbReference type="EMBL" id="MH382836">
    <property type="protein sequence ID" value="AXC36535.1"/>
    <property type="molecule type" value="Genomic_DNA"/>
</dbReference>
<evidence type="ECO:0000313" key="2">
    <source>
        <dbReference type="Proteomes" id="UP000252224"/>
    </source>
</evidence>
<reference evidence="1 2" key="1">
    <citation type="submission" date="2018-05" db="EMBL/GenBank/DDBJ databases">
        <title>Genomic characterization of a novel Pseudomonas phage phCDa.</title>
        <authorList>
            <person name="Chen C."/>
            <person name="Lu D."/>
            <person name="Wang J."/>
            <person name="Fu R."/>
        </authorList>
    </citation>
    <scope>NUCLEOTIDE SEQUENCE [LARGE SCALE GENOMIC DNA]</scope>
</reference>
<keyword evidence="2" id="KW-1185">Reference proteome</keyword>
<protein>
    <submittedName>
        <fullName evidence="1">Uncharacterized protein</fullName>
    </submittedName>
</protein>
<name>A0A2Z5H8Z0_9CAUD</name>
<accession>A0A2Z5H8Z0</accession>
<organism evidence="1 2">
    <name type="scientific">Pseudomonas phage phCDa</name>
    <dbReference type="NCBI Taxonomy" id="2268587"/>
    <lineage>
        <taxon>Viruses</taxon>
        <taxon>Duplodnaviria</taxon>
        <taxon>Heunggongvirae</taxon>
        <taxon>Uroviricota</taxon>
        <taxon>Caudoviricetes</taxon>
        <taxon>Schitoviridae</taxon>
        <taxon>Shizishanvirus</taxon>
        <taxon>Shizishanvirus phCDa</taxon>
    </lineage>
</organism>
<evidence type="ECO:0000313" key="1">
    <source>
        <dbReference type="EMBL" id="AXC36535.1"/>
    </source>
</evidence>
<gene>
    <name evidence="1" type="ORF">phCDa_91</name>
</gene>
<dbReference type="Proteomes" id="UP000252224">
    <property type="component" value="Segment"/>
</dbReference>